<comment type="caution">
    <text evidence="1">The sequence shown here is derived from an EMBL/GenBank/DDBJ whole genome shotgun (WGS) entry which is preliminary data.</text>
</comment>
<name>A0A9D4LRX8_DREPO</name>
<dbReference type="EMBL" id="JAIWYP010000002">
    <property type="protein sequence ID" value="KAH3862714.1"/>
    <property type="molecule type" value="Genomic_DNA"/>
</dbReference>
<evidence type="ECO:0000313" key="1">
    <source>
        <dbReference type="EMBL" id="KAH3862714.1"/>
    </source>
</evidence>
<sequence length="50" mass="5559">MWVFAVRVKSSMKSITNRTTEIVHPVTMPFSKLCHAVVLSPTAKSSLMPL</sequence>
<protein>
    <submittedName>
        <fullName evidence="1">Uncharacterized protein</fullName>
    </submittedName>
</protein>
<evidence type="ECO:0000313" key="2">
    <source>
        <dbReference type="Proteomes" id="UP000828390"/>
    </source>
</evidence>
<organism evidence="1 2">
    <name type="scientific">Dreissena polymorpha</name>
    <name type="common">Zebra mussel</name>
    <name type="synonym">Mytilus polymorpha</name>
    <dbReference type="NCBI Taxonomy" id="45954"/>
    <lineage>
        <taxon>Eukaryota</taxon>
        <taxon>Metazoa</taxon>
        <taxon>Spiralia</taxon>
        <taxon>Lophotrochozoa</taxon>
        <taxon>Mollusca</taxon>
        <taxon>Bivalvia</taxon>
        <taxon>Autobranchia</taxon>
        <taxon>Heteroconchia</taxon>
        <taxon>Euheterodonta</taxon>
        <taxon>Imparidentia</taxon>
        <taxon>Neoheterodontei</taxon>
        <taxon>Myida</taxon>
        <taxon>Dreissenoidea</taxon>
        <taxon>Dreissenidae</taxon>
        <taxon>Dreissena</taxon>
    </lineage>
</organism>
<dbReference type="AlphaFoldDB" id="A0A9D4LRX8"/>
<keyword evidence="2" id="KW-1185">Reference proteome</keyword>
<proteinExistence type="predicted"/>
<accession>A0A9D4LRX8</accession>
<reference evidence="1" key="2">
    <citation type="submission" date="2020-11" db="EMBL/GenBank/DDBJ databases">
        <authorList>
            <person name="McCartney M.A."/>
            <person name="Auch B."/>
            <person name="Kono T."/>
            <person name="Mallez S."/>
            <person name="Becker A."/>
            <person name="Gohl D.M."/>
            <person name="Silverstein K.A.T."/>
            <person name="Koren S."/>
            <person name="Bechman K.B."/>
            <person name="Herman A."/>
            <person name="Abrahante J.E."/>
            <person name="Garbe J."/>
        </authorList>
    </citation>
    <scope>NUCLEOTIDE SEQUENCE</scope>
    <source>
        <strain evidence="1">Duluth1</strain>
        <tissue evidence="1">Whole animal</tissue>
    </source>
</reference>
<reference evidence="1" key="1">
    <citation type="journal article" date="2019" name="bioRxiv">
        <title>The Genome of the Zebra Mussel, Dreissena polymorpha: A Resource for Invasive Species Research.</title>
        <authorList>
            <person name="McCartney M.A."/>
            <person name="Auch B."/>
            <person name="Kono T."/>
            <person name="Mallez S."/>
            <person name="Zhang Y."/>
            <person name="Obille A."/>
            <person name="Becker A."/>
            <person name="Abrahante J.E."/>
            <person name="Garbe J."/>
            <person name="Badalamenti J.P."/>
            <person name="Herman A."/>
            <person name="Mangelson H."/>
            <person name="Liachko I."/>
            <person name="Sullivan S."/>
            <person name="Sone E.D."/>
            <person name="Koren S."/>
            <person name="Silverstein K.A.T."/>
            <person name="Beckman K.B."/>
            <person name="Gohl D.M."/>
        </authorList>
    </citation>
    <scope>NUCLEOTIDE SEQUENCE</scope>
    <source>
        <strain evidence="1">Duluth1</strain>
        <tissue evidence="1">Whole animal</tissue>
    </source>
</reference>
<dbReference type="Proteomes" id="UP000828390">
    <property type="component" value="Unassembled WGS sequence"/>
</dbReference>
<gene>
    <name evidence="1" type="ORF">DPMN_025688</name>
</gene>